<sequence length="107" mass="12273">MTLEFKTINDRHTQERQHGVKSKSTHYKDATTIKPSTTIDHLLSWPDKPQGHLCSSICSSNDICCPSCDRTFLKYMGVSHSSNETIYMTSHINFQYITFFQHCLITG</sequence>
<organism evidence="2 3">
    <name type="scientific">Vigna mungo</name>
    <name type="common">Black gram</name>
    <name type="synonym">Phaseolus mungo</name>
    <dbReference type="NCBI Taxonomy" id="3915"/>
    <lineage>
        <taxon>Eukaryota</taxon>
        <taxon>Viridiplantae</taxon>
        <taxon>Streptophyta</taxon>
        <taxon>Embryophyta</taxon>
        <taxon>Tracheophyta</taxon>
        <taxon>Spermatophyta</taxon>
        <taxon>Magnoliopsida</taxon>
        <taxon>eudicotyledons</taxon>
        <taxon>Gunneridae</taxon>
        <taxon>Pentapetalae</taxon>
        <taxon>rosids</taxon>
        <taxon>fabids</taxon>
        <taxon>Fabales</taxon>
        <taxon>Fabaceae</taxon>
        <taxon>Papilionoideae</taxon>
        <taxon>50 kb inversion clade</taxon>
        <taxon>NPAAA clade</taxon>
        <taxon>indigoferoid/millettioid clade</taxon>
        <taxon>Phaseoleae</taxon>
        <taxon>Vigna</taxon>
    </lineage>
</organism>
<proteinExistence type="predicted"/>
<evidence type="ECO:0000313" key="3">
    <source>
        <dbReference type="Proteomes" id="UP001374535"/>
    </source>
</evidence>
<keyword evidence="3" id="KW-1185">Reference proteome</keyword>
<name>A0AAQ3NDK8_VIGMU</name>
<protein>
    <submittedName>
        <fullName evidence="2">Uncharacterized protein</fullName>
    </submittedName>
</protein>
<dbReference type="Proteomes" id="UP001374535">
    <property type="component" value="Chromosome 6"/>
</dbReference>
<reference evidence="2 3" key="1">
    <citation type="journal article" date="2023" name="Life. Sci Alliance">
        <title>Evolutionary insights into 3D genome organization and epigenetic landscape of Vigna mungo.</title>
        <authorList>
            <person name="Junaid A."/>
            <person name="Singh B."/>
            <person name="Bhatia S."/>
        </authorList>
    </citation>
    <scope>NUCLEOTIDE SEQUENCE [LARGE SCALE GENOMIC DNA]</scope>
    <source>
        <strain evidence="2">Urdbean</strain>
    </source>
</reference>
<feature type="region of interest" description="Disordered" evidence="1">
    <location>
        <begin position="1"/>
        <end position="28"/>
    </location>
</feature>
<dbReference type="EMBL" id="CP144695">
    <property type="protein sequence ID" value="WVZ07676.1"/>
    <property type="molecule type" value="Genomic_DNA"/>
</dbReference>
<feature type="compositionally biased region" description="Basic and acidic residues" evidence="1">
    <location>
        <begin position="7"/>
        <end position="18"/>
    </location>
</feature>
<dbReference type="AlphaFoldDB" id="A0AAQ3NDK8"/>
<gene>
    <name evidence="2" type="ORF">V8G54_021022</name>
</gene>
<evidence type="ECO:0000313" key="2">
    <source>
        <dbReference type="EMBL" id="WVZ07676.1"/>
    </source>
</evidence>
<evidence type="ECO:0000256" key="1">
    <source>
        <dbReference type="SAM" id="MobiDB-lite"/>
    </source>
</evidence>
<accession>A0AAQ3NDK8</accession>